<dbReference type="InterPro" id="IPR036236">
    <property type="entry name" value="Znf_C2H2_sf"/>
</dbReference>
<evidence type="ECO:0000256" key="2">
    <source>
        <dbReference type="ARBA" id="ARBA00004123"/>
    </source>
</evidence>
<feature type="domain" description="C2H2-type" evidence="14">
    <location>
        <begin position="227"/>
        <end position="254"/>
    </location>
</feature>
<keyword evidence="8" id="KW-0805">Transcription regulation</keyword>
<dbReference type="Proteomes" id="UP000694569">
    <property type="component" value="Unplaced"/>
</dbReference>
<dbReference type="Ensembl" id="ENSLLET00000026896.1">
    <property type="protein sequence ID" value="ENSLLEP00000025906.1"/>
    <property type="gene ID" value="ENSLLEG00000016434.1"/>
</dbReference>
<dbReference type="FunFam" id="3.30.160.60:FF:002274">
    <property type="entry name" value="Zinc finger protein 432"/>
    <property type="match status" value="1"/>
</dbReference>
<accession>A0A8C5PQ11</accession>
<sequence length="342" mass="38776">MEEWEYVERHKELYEDLMMEHHQPVITLDRSAALPGRNVVSLPERRLKNGTKNISNNGEKYQRISRTRKGRAPCAAATEQEPLVHDQRLVTEMNPSAEQTQTEYPPDVKEEPATCDEGILTESNFYLSLGHTQGGYTSTCVKAESDTYGRDDITDPEVSPSPEHTQTGYTRAYLESDASPHETNPKESSVKPFKRKPQYTCSQCGKCFLRSYNLLIHQRIHTGEKPFKCSRCGKCFTQASNLATHKMIHTGEKPFNCTECGKCFTQAPHLVAHRRIHTGEKPFSCSDCGKCFTQASDLIRHKLIHTGERPFNCPECGKGFSRASNLKTHRRTHTGEKNIIML</sequence>
<keyword evidence="5" id="KW-0677">Repeat</keyword>
<evidence type="ECO:0000256" key="9">
    <source>
        <dbReference type="ARBA" id="ARBA00023125"/>
    </source>
</evidence>
<dbReference type="PROSITE" id="PS00028">
    <property type="entry name" value="ZINC_FINGER_C2H2_1"/>
    <property type="match status" value="5"/>
</dbReference>
<dbReference type="GO" id="GO:0008270">
    <property type="term" value="F:zinc ion binding"/>
    <property type="evidence" value="ECO:0007669"/>
    <property type="project" value="UniProtKB-KW"/>
</dbReference>
<dbReference type="FunFam" id="3.30.160.60:FF:001158">
    <property type="entry name" value="zinc finger protein 22"/>
    <property type="match status" value="1"/>
</dbReference>
<feature type="domain" description="C2H2-type" evidence="14">
    <location>
        <begin position="199"/>
        <end position="226"/>
    </location>
</feature>
<evidence type="ECO:0000256" key="10">
    <source>
        <dbReference type="ARBA" id="ARBA00023163"/>
    </source>
</evidence>
<feature type="region of interest" description="Disordered" evidence="13">
    <location>
        <begin position="147"/>
        <end position="167"/>
    </location>
</feature>
<keyword evidence="9" id="KW-0238">DNA-binding</keyword>
<evidence type="ECO:0000259" key="14">
    <source>
        <dbReference type="PROSITE" id="PS50157"/>
    </source>
</evidence>
<evidence type="ECO:0000256" key="3">
    <source>
        <dbReference type="ARBA" id="ARBA00006991"/>
    </source>
</evidence>
<evidence type="ECO:0000256" key="4">
    <source>
        <dbReference type="ARBA" id="ARBA00022723"/>
    </source>
</evidence>
<dbReference type="SUPFAM" id="SSF57667">
    <property type="entry name" value="beta-beta-alpha zinc fingers"/>
    <property type="match status" value="3"/>
</dbReference>
<comment type="similarity">
    <text evidence="3">Belongs to the krueppel C2H2-type zinc-finger protein family.</text>
</comment>
<evidence type="ECO:0000313" key="16">
    <source>
        <dbReference type="Proteomes" id="UP000694569"/>
    </source>
</evidence>
<evidence type="ECO:0000256" key="13">
    <source>
        <dbReference type="SAM" id="MobiDB-lite"/>
    </source>
</evidence>
<evidence type="ECO:0000256" key="5">
    <source>
        <dbReference type="ARBA" id="ARBA00022737"/>
    </source>
</evidence>
<keyword evidence="16" id="KW-1185">Reference proteome</keyword>
<dbReference type="GO" id="GO:0000978">
    <property type="term" value="F:RNA polymerase II cis-regulatory region sequence-specific DNA binding"/>
    <property type="evidence" value="ECO:0007669"/>
    <property type="project" value="TreeGrafter"/>
</dbReference>
<dbReference type="AlphaFoldDB" id="A0A8C5PQ11"/>
<feature type="domain" description="C2H2-type" evidence="14">
    <location>
        <begin position="255"/>
        <end position="282"/>
    </location>
</feature>
<keyword evidence="7" id="KW-0862">Zinc</keyword>
<reference evidence="15" key="1">
    <citation type="submission" date="2025-08" db="UniProtKB">
        <authorList>
            <consortium name="Ensembl"/>
        </authorList>
    </citation>
    <scope>IDENTIFICATION</scope>
</reference>
<dbReference type="PROSITE" id="PS50157">
    <property type="entry name" value="ZINC_FINGER_C2H2_2"/>
    <property type="match status" value="5"/>
</dbReference>
<dbReference type="Pfam" id="PF00096">
    <property type="entry name" value="zf-C2H2"/>
    <property type="match status" value="5"/>
</dbReference>
<name>A0A8C5PQ11_9ANUR</name>
<organism evidence="15 16">
    <name type="scientific">Leptobrachium leishanense</name>
    <name type="common">Leishan spiny toad</name>
    <dbReference type="NCBI Taxonomy" id="445787"/>
    <lineage>
        <taxon>Eukaryota</taxon>
        <taxon>Metazoa</taxon>
        <taxon>Chordata</taxon>
        <taxon>Craniata</taxon>
        <taxon>Vertebrata</taxon>
        <taxon>Euteleostomi</taxon>
        <taxon>Amphibia</taxon>
        <taxon>Batrachia</taxon>
        <taxon>Anura</taxon>
        <taxon>Pelobatoidea</taxon>
        <taxon>Megophryidae</taxon>
        <taxon>Leptobrachium</taxon>
    </lineage>
</organism>
<evidence type="ECO:0000256" key="11">
    <source>
        <dbReference type="ARBA" id="ARBA00023242"/>
    </source>
</evidence>
<evidence type="ECO:0000256" key="1">
    <source>
        <dbReference type="ARBA" id="ARBA00003767"/>
    </source>
</evidence>
<dbReference type="FunFam" id="3.30.160.60:FF:000936">
    <property type="entry name" value="Zinc finger protein 577"/>
    <property type="match status" value="1"/>
</dbReference>
<dbReference type="GO" id="GO:0005634">
    <property type="term" value="C:nucleus"/>
    <property type="evidence" value="ECO:0007669"/>
    <property type="project" value="UniProtKB-SubCell"/>
</dbReference>
<dbReference type="SMART" id="SM00355">
    <property type="entry name" value="ZnF_C2H2"/>
    <property type="match status" value="5"/>
</dbReference>
<protein>
    <recommendedName>
        <fullName evidence="14">C2H2-type domain-containing protein</fullName>
    </recommendedName>
</protein>
<dbReference type="InterPro" id="IPR013087">
    <property type="entry name" value="Znf_C2H2_type"/>
</dbReference>
<keyword evidence="6 12" id="KW-0863">Zinc-finger</keyword>
<feature type="region of interest" description="Disordered" evidence="13">
    <location>
        <begin position="48"/>
        <end position="68"/>
    </location>
</feature>
<proteinExistence type="inferred from homology"/>
<dbReference type="Gene3D" id="3.30.160.60">
    <property type="entry name" value="Classic Zinc Finger"/>
    <property type="match status" value="5"/>
</dbReference>
<feature type="compositionally biased region" description="Polar residues" evidence="13">
    <location>
        <begin position="50"/>
        <end position="59"/>
    </location>
</feature>
<dbReference type="GeneTree" id="ENSGT01150000286953"/>
<evidence type="ECO:0000313" key="15">
    <source>
        <dbReference type="Ensembl" id="ENSLLEP00000025906.1"/>
    </source>
</evidence>
<dbReference type="PANTHER" id="PTHR19818">
    <property type="entry name" value="ZINC FINGER PROTEIN ZIC AND GLI"/>
    <property type="match status" value="1"/>
</dbReference>
<evidence type="ECO:0000256" key="8">
    <source>
        <dbReference type="ARBA" id="ARBA00023015"/>
    </source>
</evidence>
<reference evidence="15" key="2">
    <citation type="submission" date="2025-09" db="UniProtKB">
        <authorList>
            <consortium name="Ensembl"/>
        </authorList>
    </citation>
    <scope>IDENTIFICATION</scope>
</reference>
<evidence type="ECO:0000256" key="7">
    <source>
        <dbReference type="ARBA" id="ARBA00022833"/>
    </source>
</evidence>
<evidence type="ECO:0000256" key="12">
    <source>
        <dbReference type="PROSITE-ProRule" id="PRU00042"/>
    </source>
</evidence>
<feature type="domain" description="C2H2-type" evidence="14">
    <location>
        <begin position="283"/>
        <end position="310"/>
    </location>
</feature>
<keyword evidence="10" id="KW-0804">Transcription</keyword>
<feature type="domain" description="C2H2-type" evidence="14">
    <location>
        <begin position="311"/>
        <end position="338"/>
    </location>
</feature>
<dbReference type="FunFam" id="3.30.160.60:FF:001010">
    <property type="entry name" value="zinc finger protein 64 isoform X3"/>
    <property type="match status" value="1"/>
</dbReference>
<dbReference type="GO" id="GO:0045944">
    <property type="term" value="P:positive regulation of transcription by RNA polymerase II"/>
    <property type="evidence" value="ECO:0007669"/>
    <property type="project" value="UniProtKB-ARBA"/>
</dbReference>
<comment type="function">
    <text evidence="1">May be involved in transcriptional regulation.</text>
</comment>
<evidence type="ECO:0000256" key="6">
    <source>
        <dbReference type="ARBA" id="ARBA00022771"/>
    </source>
</evidence>
<dbReference type="PANTHER" id="PTHR19818:SF158">
    <property type="entry name" value="C2H2-TYPE DOMAIN-CONTAINING PROTEIN-RELATED"/>
    <property type="match status" value="1"/>
</dbReference>
<dbReference type="GO" id="GO:0000981">
    <property type="term" value="F:DNA-binding transcription factor activity, RNA polymerase II-specific"/>
    <property type="evidence" value="ECO:0007669"/>
    <property type="project" value="TreeGrafter"/>
</dbReference>
<dbReference type="OrthoDB" id="10027876at2759"/>
<dbReference type="InterPro" id="IPR050329">
    <property type="entry name" value="GLI_C2H2-zinc-finger"/>
</dbReference>
<comment type="subcellular location">
    <subcellularLocation>
        <location evidence="2">Nucleus</location>
    </subcellularLocation>
</comment>
<dbReference type="FunFam" id="3.30.160.60:FF:001954">
    <property type="entry name" value="Zinc finger protein 787"/>
    <property type="match status" value="1"/>
</dbReference>
<keyword evidence="11" id="KW-0539">Nucleus</keyword>
<keyword evidence="4" id="KW-0479">Metal-binding</keyword>